<dbReference type="InterPro" id="IPR036034">
    <property type="entry name" value="PDZ_sf"/>
</dbReference>
<dbReference type="InterPro" id="IPR014219">
    <property type="entry name" value="SpoIVB"/>
</dbReference>
<organism evidence="3 4">
    <name type="scientific">Acetivibrio saccincola</name>
    <dbReference type="NCBI Taxonomy" id="1677857"/>
    <lineage>
        <taxon>Bacteria</taxon>
        <taxon>Bacillati</taxon>
        <taxon>Bacillota</taxon>
        <taxon>Clostridia</taxon>
        <taxon>Eubacteriales</taxon>
        <taxon>Oscillospiraceae</taxon>
        <taxon>Acetivibrio</taxon>
    </lineage>
</organism>
<protein>
    <submittedName>
        <fullName evidence="3">SpoIVB peptidase</fullName>
        <ecNumber evidence="3">3.4.21.116</ecNumber>
    </submittedName>
</protein>
<dbReference type="NCBIfam" id="TIGR02860">
    <property type="entry name" value="spore_IV_B"/>
    <property type="match status" value="1"/>
</dbReference>
<dbReference type="Gene3D" id="2.30.42.10">
    <property type="match status" value="1"/>
</dbReference>
<dbReference type="InterPro" id="IPR001478">
    <property type="entry name" value="PDZ"/>
</dbReference>
<accession>A0A2K9E3C0</accession>
<reference evidence="3 4" key="1">
    <citation type="submission" date="2017-12" db="EMBL/GenBank/DDBJ databases">
        <title>Complete genome sequence of Herbivorax saccincola GGR1, a novel Cellulosome-producing hydrolytic bacterium in a thermophilic biogas plant, established by Illumina and Nanopore MinION sequencing.</title>
        <authorList>
            <person name="Pechtl A."/>
            <person name="Ruckert C."/>
            <person name="Koeck D.E."/>
            <person name="Maus I."/>
            <person name="Winkler A."/>
            <person name="Kalinowski J."/>
            <person name="Puhler A."/>
            <person name="Schwarz W.W."/>
            <person name="Zverlov V.V."/>
            <person name="Schluter A."/>
            <person name="Liebl W."/>
        </authorList>
    </citation>
    <scope>NUCLEOTIDE SEQUENCE [LARGE SCALE GENOMIC DNA]</scope>
    <source>
        <strain evidence="4">SR1</strain>
    </source>
</reference>
<dbReference type="SUPFAM" id="SSF50156">
    <property type="entry name" value="PDZ domain-like"/>
    <property type="match status" value="1"/>
</dbReference>
<evidence type="ECO:0000256" key="1">
    <source>
        <dbReference type="SAM" id="Phobius"/>
    </source>
</evidence>
<dbReference type="RefSeq" id="WP_101301750.1">
    <property type="nucleotide sequence ID" value="NZ_CP025197.1"/>
</dbReference>
<dbReference type="Pfam" id="PF05580">
    <property type="entry name" value="Peptidase_S55"/>
    <property type="match status" value="1"/>
</dbReference>
<dbReference type="Pfam" id="PF17820">
    <property type="entry name" value="PDZ_6"/>
    <property type="match status" value="1"/>
</dbReference>
<dbReference type="PROSITE" id="PS51494">
    <property type="entry name" value="SPOIVB"/>
    <property type="match status" value="1"/>
</dbReference>
<dbReference type="GO" id="GO:0016787">
    <property type="term" value="F:hydrolase activity"/>
    <property type="evidence" value="ECO:0007669"/>
    <property type="project" value="UniProtKB-KW"/>
</dbReference>
<keyword evidence="3" id="KW-0378">Hydrolase</keyword>
<dbReference type="SUPFAM" id="SSF50494">
    <property type="entry name" value="Trypsin-like serine proteases"/>
    <property type="match status" value="1"/>
</dbReference>
<keyword evidence="1" id="KW-1133">Transmembrane helix</keyword>
<sequence>MSYAKSGKNKFIFFLLTCFVVLTLIYIKTIFSLPSQITLFENREYTYDFKSPFLNIKPDTEDVLMLESRDVSLNSVNFKFSTPVMFKPQKMGRVNLNMELFGFIPLKTMQVDVIPDREVVPCGNTIGVKINMEGFLVVALSEFETIDGKILAPAKEAGIKPGDLIVEINKKPVESISQLIKYLDNFDGKSIHVMYKRGNSYHNAIIEPAISLETKKYQLGMWLRDSTAGIGTLTFYDPETKKFGALGHGITDVDTGILMPLDDGEIVESSILAVKKGKQGEPGELKGILIEDKEKLGVISKNCDQGIYGILNENAKNEFPDKLYSIGLKNEIKLGAASIMSNIDGKSVEEFDIEIQKISERNASGSKGMMIKVTDKRLLEATGGIVQGMSGSPILQNGKLIGAVTHVLINDPTKGYGIFIENMIKNIDTLNTNVNTNMKKAS</sequence>
<feature type="domain" description="Peptidase S55" evidence="2">
    <location>
        <begin position="200"/>
        <end position="439"/>
    </location>
</feature>
<dbReference type="InterPro" id="IPR008763">
    <property type="entry name" value="Peptidase_S55"/>
</dbReference>
<dbReference type="AlphaFoldDB" id="A0A2K9E3C0"/>
<dbReference type="InterPro" id="IPR009003">
    <property type="entry name" value="Peptidase_S1_PA"/>
</dbReference>
<dbReference type="KEGG" id="hsc:HVS_09860"/>
<dbReference type="SMART" id="SM00228">
    <property type="entry name" value="PDZ"/>
    <property type="match status" value="1"/>
</dbReference>
<dbReference type="Proteomes" id="UP000233534">
    <property type="component" value="Chromosome"/>
</dbReference>
<keyword evidence="4" id="KW-1185">Reference proteome</keyword>
<dbReference type="EC" id="3.4.21.116" evidence="3"/>
<dbReference type="EMBL" id="CP025197">
    <property type="protein sequence ID" value="AUG57869.1"/>
    <property type="molecule type" value="Genomic_DNA"/>
</dbReference>
<feature type="transmembrane region" description="Helical" evidence="1">
    <location>
        <begin position="12"/>
        <end position="33"/>
    </location>
</feature>
<keyword evidence="1" id="KW-0812">Transmembrane</keyword>
<evidence type="ECO:0000259" key="2">
    <source>
        <dbReference type="PROSITE" id="PS51494"/>
    </source>
</evidence>
<gene>
    <name evidence="3" type="primary">spoIVB</name>
    <name evidence="3" type="ORF">HVS_09860</name>
</gene>
<proteinExistence type="predicted"/>
<evidence type="ECO:0000313" key="4">
    <source>
        <dbReference type="Proteomes" id="UP000233534"/>
    </source>
</evidence>
<keyword evidence="1" id="KW-0472">Membrane</keyword>
<dbReference type="InterPro" id="IPR041489">
    <property type="entry name" value="PDZ_6"/>
</dbReference>
<name>A0A2K9E3C0_9FIRM</name>
<evidence type="ECO:0000313" key="3">
    <source>
        <dbReference type="EMBL" id="AUG57869.1"/>
    </source>
</evidence>